<dbReference type="PANTHER" id="PTHR36122">
    <property type="entry name" value="NICOTINAMIDE RIBOSIDE TRANSPORTER PNUC"/>
    <property type="match status" value="1"/>
</dbReference>
<dbReference type="NCBIfam" id="TIGR01528">
    <property type="entry name" value="NMN_trans_PnuC"/>
    <property type="match status" value="1"/>
</dbReference>
<dbReference type="KEGG" id="skn:SKUN_00527"/>
<name>A0A0K2JG72_SPIKU</name>
<dbReference type="PANTHER" id="PTHR36122:SF2">
    <property type="entry name" value="NICOTINAMIDE RIBOSIDE TRANSPORTER PNUC"/>
    <property type="match status" value="1"/>
</dbReference>
<feature type="transmembrane region" description="Helical" evidence="8">
    <location>
        <begin position="218"/>
        <end position="240"/>
    </location>
</feature>
<dbReference type="EMBL" id="CP010899">
    <property type="protein sequence ID" value="ALA97428.1"/>
    <property type="molecule type" value="Genomic_DNA"/>
</dbReference>
<feature type="transmembrane region" description="Helical" evidence="8">
    <location>
        <begin position="117"/>
        <end position="135"/>
    </location>
</feature>
<dbReference type="Proteomes" id="UP000062963">
    <property type="component" value="Chromosome"/>
</dbReference>
<comment type="similarity">
    <text evidence="2">Belongs to the nicotinamide ribonucleoside (NR) uptake permease (TC 4.B.1) family.</text>
</comment>
<keyword evidence="4" id="KW-1003">Cell membrane</keyword>
<evidence type="ECO:0000256" key="6">
    <source>
        <dbReference type="ARBA" id="ARBA00022989"/>
    </source>
</evidence>
<feature type="transmembrane region" description="Helical" evidence="8">
    <location>
        <begin position="179"/>
        <end position="198"/>
    </location>
</feature>
<evidence type="ECO:0000256" key="7">
    <source>
        <dbReference type="ARBA" id="ARBA00023136"/>
    </source>
</evidence>
<gene>
    <name evidence="9" type="primary">pnuC</name>
    <name evidence="9" type="ORF">SKUN_00527</name>
</gene>
<proteinExistence type="inferred from homology"/>
<evidence type="ECO:0000313" key="9">
    <source>
        <dbReference type="EMBL" id="ALA97428.1"/>
    </source>
</evidence>
<evidence type="ECO:0000256" key="1">
    <source>
        <dbReference type="ARBA" id="ARBA00004651"/>
    </source>
</evidence>
<organism evidence="9 10">
    <name type="scientific">Spiroplasma kunkelii CR2-3x</name>
    <dbReference type="NCBI Taxonomy" id="273035"/>
    <lineage>
        <taxon>Bacteria</taxon>
        <taxon>Bacillati</taxon>
        <taxon>Mycoplasmatota</taxon>
        <taxon>Mollicutes</taxon>
        <taxon>Entomoplasmatales</taxon>
        <taxon>Spiroplasmataceae</taxon>
        <taxon>Spiroplasma</taxon>
    </lineage>
</organism>
<evidence type="ECO:0000256" key="8">
    <source>
        <dbReference type="SAM" id="Phobius"/>
    </source>
</evidence>
<dbReference type="AlphaFoldDB" id="A0A0K2JG72"/>
<evidence type="ECO:0000256" key="5">
    <source>
        <dbReference type="ARBA" id="ARBA00022692"/>
    </source>
</evidence>
<dbReference type="InterPro" id="IPR006419">
    <property type="entry name" value="NMN_transpt_PnuC"/>
</dbReference>
<dbReference type="PATRIC" id="fig|273035.7.peg.631"/>
<dbReference type="STRING" id="273035.SKUN_00527"/>
<evidence type="ECO:0000256" key="3">
    <source>
        <dbReference type="ARBA" id="ARBA00022448"/>
    </source>
</evidence>
<keyword evidence="10" id="KW-1185">Reference proteome</keyword>
<dbReference type="RefSeq" id="WP_053390713.1">
    <property type="nucleotide sequence ID" value="NZ_CP010899.1"/>
</dbReference>
<feature type="transmembrane region" description="Helical" evidence="8">
    <location>
        <begin position="87"/>
        <end position="110"/>
    </location>
</feature>
<keyword evidence="6 8" id="KW-1133">Transmembrane helix</keyword>
<evidence type="ECO:0000256" key="2">
    <source>
        <dbReference type="ARBA" id="ARBA00006669"/>
    </source>
</evidence>
<keyword evidence="3" id="KW-0813">Transport</keyword>
<evidence type="ECO:0000313" key="10">
    <source>
        <dbReference type="Proteomes" id="UP000062963"/>
    </source>
</evidence>
<feature type="transmembrane region" description="Helical" evidence="8">
    <location>
        <begin position="278"/>
        <end position="300"/>
    </location>
</feature>
<dbReference type="GO" id="GO:0034257">
    <property type="term" value="F:nicotinamide riboside transmembrane transporter activity"/>
    <property type="evidence" value="ECO:0007669"/>
    <property type="project" value="InterPro"/>
</dbReference>
<keyword evidence="7 8" id="KW-0472">Membrane</keyword>
<keyword evidence="5 8" id="KW-0812">Transmembrane</keyword>
<feature type="transmembrane region" description="Helical" evidence="8">
    <location>
        <begin position="38"/>
        <end position="59"/>
    </location>
</feature>
<feature type="transmembrane region" description="Helical" evidence="8">
    <location>
        <begin position="141"/>
        <end position="159"/>
    </location>
</feature>
<dbReference type="GO" id="GO:0005886">
    <property type="term" value="C:plasma membrane"/>
    <property type="evidence" value="ECO:0007669"/>
    <property type="project" value="UniProtKB-SubCell"/>
</dbReference>
<feature type="transmembrane region" description="Helical" evidence="8">
    <location>
        <begin position="247"/>
        <end position="266"/>
    </location>
</feature>
<dbReference type="Pfam" id="PF04973">
    <property type="entry name" value="NMN_transporter"/>
    <property type="match status" value="1"/>
</dbReference>
<comment type="subcellular location">
    <subcellularLocation>
        <location evidence="1">Cell membrane</location>
        <topology evidence="1">Multi-pass membrane protein</topology>
    </subcellularLocation>
</comment>
<protein>
    <submittedName>
        <fullName evidence="9">Nicotinamide mononucleotide transporter PnuC</fullName>
    </submittedName>
</protein>
<sequence length="306" mass="35269">MKITTEQQKWFIITKPINFLGIKTIGKDIKELPKTFKILLICIGIIVTFLSFFDFNHFIDANHNPSFFSIVNNLNTPKPYLGNIPKWINATLYSLSGLVSFTSILNVVLISFGKMSNYFWGLISVTTFGLFSFSFGYTGYAQLNLFFYLPFQFIGWYTWQKTFIFEQDSLLNIRNSKWWIILPISLGICAILAIAWYYEIPAFHYALLKSDYAYLNQPIVHIFDSTINSIAIIAAILMFLRLKEQWILWLISNILQFAMFAGVNSIGANYPITININMLIQTSFFIANSIIGFLIWGGYLNKIKSE</sequence>
<reference evidence="9 10" key="1">
    <citation type="journal article" date="2015" name="Genome Announc.">
        <title>Complete Genome Sequence of Spiroplasma kunkelii Strain CR2-3x, Causal Agent of Corn Stunt Disease in Zea mays L.</title>
        <authorList>
            <person name="Davis R.E."/>
            <person name="Shao J."/>
            <person name="Dally E.L."/>
            <person name="Zhao Y."/>
            <person name="Gasparich G.E."/>
            <person name="Gaynor B.J."/>
            <person name="Athey J.C."/>
            <person name="Harrison N.A."/>
            <person name="Donofrio N."/>
        </authorList>
    </citation>
    <scope>NUCLEOTIDE SEQUENCE [LARGE SCALE GENOMIC DNA]</scope>
    <source>
        <strain evidence="9 10">CR2-3x</strain>
    </source>
</reference>
<evidence type="ECO:0000256" key="4">
    <source>
        <dbReference type="ARBA" id="ARBA00022475"/>
    </source>
</evidence>
<accession>A0A0K2JG72</accession>